<dbReference type="InterPro" id="IPR008952">
    <property type="entry name" value="Tetraspanin_EC2_sf"/>
</dbReference>
<protein>
    <recommendedName>
        <fullName evidence="7">Tetraspanin</fullName>
    </recommendedName>
</protein>
<dbReference type="InterPro" id="IPR018499">
    <property type="entry name" value="Tetraspanin/Peripherin"/>
</dbReference>
<feature type="disulfide bond" evidence="6">
    <location>
        <begin position="152"/>
        <end position="167"/>
    </location>
</feature>
<organism evidence="8 9">
    <name type="scientific">Psylliodes chrysocephalus</name>
    <dbReference type="NCBI Taxonomy" id="3402493"/>
    <lineage>
        <taxon>Eukaryota</taxon>
        <taxon>Metazoa</taxon>
        <taxon>Ecdysozoa</taxon>
        <taxon>Arthropoda</taxon>
        <taxon>Hexapoda</taxon>
        <taxon>Insecta</taxon>
        <taxon>Pterygota</taxon>
        <taxon>Neoptera</taxon>
        <taxon>Endopterygota</taxon>
        <taxon>Coleoptera</taxon>
        <taxon>Polyphaga</taxon>
        <taxon>Cucujiformia</taxon>
        <taxon>Chrysomeloidea</taxon>
        <taxon>Chrysomelidae</taxon>
        <taxon>Galerucinae</taxon>
        <taxon>Alticini</taxon>
        <taxon>Psylliodes</taxon>
    </lineage>
</organism>
<keyword evidence="6" id="KW-1015">Disulfide bond</keyword>
<accession>A0A9P0GJ77</accession>
<proteinExistence type="inferred from homology"/>
<evidence type="ECO:0000256" key="5">
    <source>
        <dbReference type="ARBA" id="ARBA00023136"/>
    </source>
</evidence>
<keyword evidence="9" id="KW-1185">Reference proteome</keyword>
<keyword evidence="3 7" id="KW-0812">Transmembrane</keyword>
<feature type="transmembrane region" description="Helical" evidence="7">
    <location>
        <begin position="87"/>
        <end position="110"/>
    </location>
</feature>
<evidence type="ECO:0000256" key="4">
    <source>
        <dbReference type="ARBA" id="ARBA00022989"/>
    </source>
</evidence>
<comment type="subcellular location">
    <subcellularLocation>
        <location evidence="1 7">Membrane</location>
        <topology evidence="1 7">Multi-pass membrane protein</topology>
    </subcellularLocation>
</comment>
<evidence type="ECO:0000313" key="9">
    <source>
        <dbReference type="Proteomes" id="UP001153636"/>
    </source>
</evidence>
<reference evidence="8" key="1">
    <citation type="submission" date="2022-01" db="EMBL/GenBank/DDBJ databases">
        <authorList>
            <person name="King R."/>
        </authorList>
    </citation>
    <scope>NUCLEOTIDE SEQUENCE</scope>
</reference>
<keyword evidence="5 7" id="KW-0472">Membrane</keyword>
<dbReference type="GO" id="GO:0005886">
    <property type="term" value="C:plasma membrane"/>
    <property type="evidence" value="ECO:0007669"/>
    <property type="project" value="TreeGrafter"/>
</dbReference>
<dbReference type="PANTHER" id="PTHR19282:SF521">
    <property type="entry name" value="IP01817P-RELATED"/>
    <property type="match status" value="1"/>
</dbReference>
<evidence type="ECO:0000256" key="1">
    <source>
        <dbReference type="ARBA" id="ARBA00004141"/>
    </source>
</evidence>
<dbReference type="AlphaFoldDB" id="A0A9P0GJ77"/>
<dbReference type="PROSITE" id="PS00421">
    <property type="entry name" value="TM4_1"/>
    <property type="match status" value="1"/>
</dbReference>
<comment type="similarity">
    <text evidence="2 7">Belongs to the tetraspanin (TM4SF) family.</text>
</comment>
<dbReference type="InterPro" id="IPR018503">
    <property type="entry name" value="Tetraspanin_CS"/>
</dbReference>
<keyword evidence="4 7" id="KW-1133">Transmembrane helix</keyword>
<sequence length="231" mass="25567">MCTMGCAEGIVKLLMFAANVIFMLGGLALVIVGVLYKLNLDDYTNALPSDYQAINWAPTLTIVVGSIIFVIAFLGCCGAIRESTCLLTTYAVILLVIFLLQIAVGVFVFLEIKDKNDFKVKIDNSITQLFSQNDDASSRELRDFIQSQLKCCGPKGPSFITDKPKSCYPNEDVHSSIYTEGCINVFYDFIIKSMEIIGIVVLTLSALEVVGCVFSLCLSSSIKNRERRFRY</sequence>
<evidence type="ECO:0000256" key="3">
    <source>
        <dbReference type="ARBA" id="ARBA00022692"/>
    </source>
</evidence>
<feature type="disulfide bond" evidence="6">
    <location>
        <begin position="151"/>
        <end position="182"/>
    </location>
</feature>
<dbReference type="EMBL" id="OV651821">
    <property type="protein sequence ID" value="CAH1115549.1"/>
    <property type="molecule type" value="Genomic_DNA"/>
</dbReference>
<dbReference type="Proteomes" id="UP001153636">
    <property type="component" value="Chromosome 9"/>
</dbReference>
<dbReference type="Pfam" id="PF00335">
    <property type="entry name" value="Tetraspanin"/>
    <property type="match status" value="1"/>
</dbReference>
<dbReference type="PANTHER" id="PTHR19282">
    <property type="entry name" value="TETRASPANIN"/>
    <property type="match status" value="1"/>
</dbReference>
<feature type="transmembrane region" description="Helical" evidence="7">
    <location>
        <begin position="12"/>
        <end position="36"/>
    </location>
</feature>
<dbReference type="Gene3D" id="1.10.1450.10">
    <property type="entry name" value="Tetraspanin"/>
    <property type="match status" value="1"/>
</dbReference>
<dbReference type="InterPro" id="IPR000301">
    <property type="entry name" value="Tetraspanin_animals"/>
</dbReference>
<evidence type="ECO:0000256" key="2">
    <source>
        <dbReference type="ARBA" id="ARBA00006840"/>
    </source>
</evidence>
<evidence type="ECO:0000256" key="6">
    <source>
        <dbReference type="PIRSR" id="PIRSR002419-1"/>
    </source>
</evidence>
<dbReference type="OrthoDB" id="71600at2759"/>
<name>A0A9P0GJ77_9CUCU</name>
<feature type="transmembrane region" description="Helical" evidence="7">
    <location>
        <begin position="196"/>
        <end position="218"/>
    </location>
</feature>
<gene>
    <name evidence="8" type="ORF">PSYICH_LOCUS15351</name>
</gene>
<evidence type="ECO:0000313" key="8">
    <source>
        <dbReference type="EMBL" id="CAH1115549.1"/>
    </source>
</evidence>
<dbReference type="PRINTS" id="PR00259">
    <property type="entry name" value="TMFOUR"/>
</dbReference>
<evidence type="ECO:0000256" key="7">
    <source>
        <dbReference type="RuleBase" id="RU361218"/>
    </source>
</evidence>
<dbReference type="CDD" id="cd03127">
    <property type="entry name" value="tetraspanin_LEL"/>
    <property type="match status" value="1"/>
</dbReference>
<dbReference type="PIRSF" id="PIRSF002419">
    <property type="entry name" value="Tetraspanin"/>
    <property type="match status" value="1"/>
</dbReference>
<feature type="transmembrane region" description="Helical" evidence="7">
    <location>
        <begin position="56"/>
        <end position="80"/>
    </location>
</feature>
<dbReference type="SUPFAM" id="SSF48652">
    <property type="entry name" value="Tetraspanin"/>
    <property type="match status" value="1"/>
</dbReference>